<protein>
    <recommendedName>
        <fullName evidence="3">ABM domain-containing protein</fullName>
    </recommendedName>
</protein>
<accession>A0A067TSU6</accession>
<evidence type="ECO:0000313" key="1">
    <source>
        <dbReference type="EMBL" id="KDR82944.1"/>
    </source>
</evidence>
<dbReference type="OrthoDB" id="3830579at2759"/>
<evidence type="ECO:0008006" key="3">
    <source>
        <dbReference type="Google" id="ProtNLM"/>
    </source>
</evidence>
<dbReference type="EMBL" id="KL142369">
    <property type="protein sequence ID" value="KDR82944.1"/>
    <property type="molecule type" value="Genomic_DNA"/>
</dbReference>
<organism evidence="1 2">
    <name type="scientific">Galerina marginata (strain CBS 339.88)</name>
    <dbReference type="NCBI Taxonomy" id="685588"/>
    <lineage>
        <taxon>Eukaryota</taxon>
        <taxon>Fungi</taxon>
        <taxon>Dikarya</taxon>
        <taxon>Basidiomycota</taxon>
        <taxon>Agaricomycotina</taxon>
        <taxon>Agaricomycetes</taxon>
        <taxon>Agaricomycetidae</taxon>
        <taxon>Agaricales</taxon>
        <taxon>Agaricineae</taxon>
        <taxon>Strophariaceae</taxon>
        <taxon>Galerina</taxon>
    </lineage>
</organism>
<keyword evidence="2" id="KW-1185">Reference proteome</keyword>
<gene>
    <name evidence="1" type="ORF">GALMADRAFT_238635</name>
</gene>
<dbReference type="InterPro" id="IPR011008">
    <property type="entry name" value="Dimeric_a/b-barrel"/>
</dbReference>
<dbReference type="STRING" id="685588.A0A067TSU6"/>
<dbReference type="AlphaFoldDB" id="A0A067TSU6"/>
<dbReference type="Proteomes" id="UP000027222">
    <property type="component" value="Unassembled WGS sequence"/>
</dbReference>
<sequence length="199" mass="21848">MPVVEIAWWPASDALLADPTIVAPALEYISKVDGCLGIYSGLVEEDKKTVYAFIVWETVEHHKTLMKHPEYPAVLGLAPSVGGELKLNHVNYIKDFVPALTAPTTEILGITLKEGKTKEDLENVLNKLAVRIDAANSKYAPVTWGPTVEDPKKFFLSIGWDSAKAHGDIVGEPSFLPDLTELRSTADLNMSHASLKKHF</sequence>
<dbReference type="SUPFAM" id="SSF54909">
    <property type="entry name" value="Dimeric alpha+beta barrel"/>
    <property type="match status" value="1"/>
</dbReference>
<dbReference type="Gene3D" id="3.30.70.100">
    <property type="match status" value="2"/>
</dbReference>
<dbReference type="HOGENOM" id="CLU_081631_3_0_1"/>
<reference evidence="2" key="1">
    <citation type="journal article" date="2014" name="Proc. Natl. Acad. Sci. U.S.A.">
        <title>Extensive sampling of basidiomycete genomes demonstrates inadequacy of the white-rot/brown-rot paradigm for wood decay fungi.</title>
        <authorList>
            <person name="Riley R."/>
            <person name="Salamov A.A."/>
            <person name="Brown D.W."/>
            <person name="Nagy L.G."/>
            <person name="Floudas D."/>
            <person name="Held B.W."/>
            <person name="Levasseur A."/>
            <person name="Lombard V."/>
            <person name="Morin E."/>
            <person name="Otillar R."/>
            <person name="Lindquist E.A."/>
            <person name="Sun H."/>
            <person name="LaButti K.M."/>
            <person name="Schmutz J."/>
            <person name="Jabbour D."/>
            <person name="Luo H."/>
            <person name="Baker S.E."/>
            <person name="Pisabarro A.G."/>
            <person name="Walton J.D."/>
            <person name="Blanchette R.A."/>
            <person name="Henrissat B."/>
            <person name="Martin F."/>
            <person name="Cullen D."/>
            <person name="Hibbett D.S."/>
            <person name="Grigoriev I.V."/>
        </authorList>
    </citation>
    <scope>NUCLEOTIDE SEQUENCE [LARGE SCALE GENOMIC DNA]</scope>
    <source>
        <strain evidence="2">CBS 339.88</strain>
    </source>
</reference>
<evidence type="ECO:0000313" key="2">
    <source>
        <dbReference type="Proteomes" id="UP000027222"/>
    </source>
</evidence>
<name>A0A067TSU6_GALM3</name>
<proteinExistence type="predicted"/>